<feature type="region of interest" description="Disordered" evidence="1">
    <location>
        <begin position="38"/>
        <end position="88"/>
    </location>
</feature>
<reference evidence="2 3" key="1">
    <citation type="submission" date="2012-08" db="EMBL/GenBank/DDBJ databases">
        <title>Oryza genome evolution.</title>
        <authorList>
            <person name="Wing R.A."/>
        </authorList>
    </citation>
    <scope>NUCLEOTIDE SEQUENCE</scope>
</reference>
<dbReference type="Gramene" id="LPERR07G14910.1">
    <property type="protein sequence ID" value="LPERR07G14910.1"/>
    <property type="gene ID" value="LPERR07G14910"/>
</dbReference>
<accession>A0A0D9WZW4</accession>
<protein>
    <submittedName>
        <fullName evidence="2">Uncharacterized protein</fullName>
    </submittedName>
</protein>
<keyword evidence="3" id="KW-1185">Reference proteome</keyword>
<organism evidence="2 3">
    <name type="scientific">Leersia perrieri</name>
    <dbReference type="NCBI Taxonomy" id="77586"/>
    <lineage>
        <taxon>Eukaryota</taxon>
        <taxon>Viridiplantae</taxon>
        <taxon>Streptophyta</taxon>
        <taxon>Embryophyta</taxon>
        <taxon>Tracheophyta</taxon>
        <taxon>Spermatophyta</taxon>
        <taxon>Magnoliopsida</taxon>
        <taxon>Liliopsida</taxon>
        <taxon>Poales</taxon>
        <taxon>Poaceae</taxon>
        <taxon>BOP clade</taxon>
        <taxon>Oryzoideae</taxon>
        <taxon>Oryzeae</taxon>
        <taxon>Oryzinae</taxon>
        <taxon>Leersia</taxon>
    </lineage>
</organism>
<sequence>MPLTIAAAAAHMRVPHSQREMGFCGLLREPVGCWVREDRRSEQRRPSTDASGGHRAGGLRVEKTAGKRDDGRSSGGRARRCRGGGARTHVEAAPVQRWLAGEARRTVRQQLRCGGCLLRRSMASGGRRSSTAVRRHAVAGRGC</sequence>
<dbReference type="Proteomes" id="UP000032180">
    <property type="component" value="Chromosome 7"/>
</dbReference>
<reference evidence="2" key="3">
    <citation type="submission" date="2015-04" db="UniProtKB">
        <authorList>
            <consortium name="EnsemblPlants"/>
        </authorList>
    </citation>
    <scope>IDENTIFICATION</scope>
</reference>
<feature type="compositionally biased region" description="Basic and acidic residues" evidence="1">
    <location>
        <begin position="60"/>
        <end position="72"/>
    </location>
</feature>
<name>A0A0D9WZW4_9ORYZ</name>
<feature type="compositionally biased region" description="Basic and acidic residues" evidence="1">
    <location>
        <begin position="38"/>
        <end position="47"/>
    </location>
</feature>
<evidence type="ECO:0000313" key="2">
    <source>
        <dbReference type="EnsemblPlants" id="LPERR07G14910.1"/>
    </source>
</evidence>
<dbReference type="EnsemblPlants" id="LPERR07G14910.1">
    <property type="protein sequence ID" value="LPERR07G14910.1"/>
    <property type="gene ID" value="LPERR07G14910"/>
</dbReference>
<reference evidence="3" key="2">
    <citation type="submission" date="2013-12" db="EMBL/GenBank/DDBJ databases">
        <authorList>
            <person name="Yu Y."/>
            <person name="Lee S."/>
            <person name="de Baynast K."/>
            <person name="Wissotski M."/>
            <person name="Liu L."/>
            <person name="Talag J."/>
            <person name="Goicoechea J."/>
            <person name="Angelova A."/>
            <person name="Jetty R."/>
            <person name="Kudrna D."/>
            <person name="Golser W."/>
            <person name="Rivera L."/>
            <person name="Zhang J."/>
            <person name="Wing R."/>
        </authorList>
    </citation>
    <scope>NUCLEOTIDE SEQUENCE</scope>
</reference>
<evidence type="ECO:0000313" key="3">
    <source>
        <dbReference type="Proteomes" id="UP000032180"/>
    </source>
</evidence>
<dbReference type="HOGENOM" id="CLU_1808998_0_0_1"/>
<dbReference type="AlphaFoldDB" id="A0A0D9WZW4"/>
<proteinExistence type="predicted"/>
<evidence type="ECO:0000256" key="1">
    <source>
        <dbReference type="SAM" id="MobiDB-lite"/>
    </source>
</evidence>